<dbReference type="InterPro" id="IPR059120">
    <property type="entry name" value="Cullin-like_AB"/>
</dbReference>
<comment type="similarity">
    <text evidence="1 6 7">Belongs to the cullin family.</text>
</comment>
<dbReference type="GO" id="GO:0006511">
    <property type="term" value="P:ubiquitin-dependent protein catabolic process"/>
    <property type="evidence" value="ECO:0007669"/>
    <property type="project" value="InterPro"/>
</dbReference>
<organism evidence="11 12">
    <name type="scientific">Malassezia obtusa</name>
    <dbReference type="NCBI Taxonomy" id="76774"/>
    <lineage>
        <taxon>Eukaryota</taxon>
        <taxon>Fungi</taxon>
        <taxon>Dikarya</taxon>
        <taxon>Basidiomycota</taxon>
        <taxon>Ustilaginomycotina</taxon>
        <taxon>Malasseziomycetes</taxon>
        <taxon>Malasseziales</taxon>
        <taxon>Malasseziaceae</taxon>
        <taxon>Malassezia</taxon>
    </lineage>
</organism>
<evidence type="ECO:0000256" key="2">
    <source>
        <dbReference type="ARBA" id="ARBA00022499"/>
    </source>
</evidence>
<evidence type="ECO:0000256" key="6">
    <source>
        <dbReference type="PROSITE-ProRule" id="PRU00330"/>
    </source>
</evidence>
<feature type="region of interest" description="Disordered" evidence="8">
    <location>
        <begin position="1424"/>
        <end position="1484"/>
    </location>
</feature>
<dbReference type="PRINTS" id="PR00053">
    <property type="entry name" value="FORKHEAD"/>
</dbReference>
<dbReference type="InterPro" id="IPR045093">
    <property type="entry name" value="Cullin"/>
</dbReference>
<feature type="compositionally biased region" description="Basic and acidic residues" evidence="8">
    <location>
        <begin position="842"/>
        <end position="852"/>
    </location>
</feature>
<dbReference type="SUPFAM" id="SSF74788">
    <property type="entry name" value="Cullin repeat-like"/>
    <property type="match status" value="1"/>
</dbReference>
<dbReference type="GO" id="GO:0031625">
    <property type="term" value="F:ubiquitin protein ligase binding"/>
    <property type="evidence" value="ECO:0007669"/>
    <property type="project" value="InterPro"/>
</dbReference>
<dbReference type="InterPro" id="IPR036317">
    <property type="entry name" value="Cullin_homology_sf"/>
</dbReference>
<reference evidence="11" key="1">
    <citation type="submission" date="2023-03" db="EMBL/GenBank/DDBJ databases">
        <title>Mating type loci evolution in Malassezia.</title>
        <authorList>
            <person name="Coelho M.A."/>
        </authorList>
    </citation>
    <scope>NUCLEOTIDE SEQUENCE</scope>
    <source>
        <strain evidence="11">CBS 7876</strain>
    </source>
</reference>
<dbReference type="Pfam" id="PF10557">
    <property type="entry name" value="Cullin_Nedd8"/>
    <property type="match status" value="1"/>
</dbReference>
<proteinExistence type="inferred from homology"/>
<dbReference type="Pfam" id="PF26557">
    <property type="entry name" value="Cullin_AB"/>
    <property type="match status" value="1"/>
</dbReference>
<sequence length="1924" mass="211417">MWARLSMAIKQIQGHNISKLSYEEHYRYAYNLILNQQGDMLYMGVRKQVEEHLVRQCNEQLVPLFPLDAAAASRAQDVLASKGKARDAGAEPVIAPVLGLLPDSPDTSSILAGIPAGERFLSAVTSVWDDHCSCMGKLRDVLKYVDRVYVPNRHEQPIWDLGLDLYRDTVVRSRRVPMSANLLVALLRQIYCERQGASVERRTLKSVADMLLALTQPTSQAARPTVYEQDFEPLFLATTAEYYRAESRRVLENGEATFYLKQVERRLGEEEARVAACLSSATLPALRATLERHLLTEHLDTVIGMPDGGLVSLLEADRREDLDRMYRLVKMVPTGLPVMNKVIREYATTRGRSINDASRGAARPAESGGPVPTAELAIAWVNEVLAFKTQFDHVLYTSFQGDKTCEAAINEAFDSFINMNPRAPEFISLFIDEHLKKGAKALSDEEIEGVLNKTITIFRFVHEKDMFERYYKLHLTRRLLHGRSVSDDAERGMIAKLKVECGHGYVQKLQGMLNDMKLSQEVLAAFHNALDREHKVLPFQLSVNVLTAIYWPVSAPQEPCLLPPQLLEACAAFEEYYHTRHRGRVLTWQPSLGSADVRVRFRARTHELVVSTYALIVLLLFEHVPEDASLSYAEIKKSTNIADGDLQRTLQSLACAKYKILRKEPRGRDVLATDRFQFNADFTCPLARIKIAQVAAKVETPTERKETTAKVEEERKNQVDACIVRVMKNRKTLAHNELVNEVVRQLLPRFQPTPVLIKKRIEALLEREFLERADERNVYHYDAEPRENVGPSGVLSEADDFLARAQALGLRLTRADYERTRAGVTAFLKAERIPAASPGPSESHDDERRPSVDTRCGSPADSEHEPSATARSASGASSSLSRWLRTTSGQLSFFTAVVQPMSGADEGRARVTLDEVGSAEERRRRRARRRRLLEKQMFLESKLSRETSPHESVTTADPHSPARTIRASSVASEPSTPTRTVELVRTSTPLSQQVVPEPNAARESSPSVSPEINVLNRMARMNDTGKLWLAPRESDVELKSEDSAALHDDSGVFCDPEVSDSSSLMGWGPRAFARTTSATDNLNACMKSMSLLDRIMLSKTSPRRMRREAKARARSVPETDDESSATAPASDGGADMSTTSHWADVSTESASSAAPPAQRGGSVRWTQGASTPMRPTVNVAEHCDFVIEDTSPDKPEAATESPTRARETPNASMTPLTKLDPGAQITPMRYSPGYNVGYSHGRSTSITSMFSPNILTPWSHQGRLMSNAGLTNITSSPNLSGEWVASSSMLSSTSAPRGNMMYTSTPLSHPFGEEPYAVGRGPSPSRLLCIESFPGKSPKQRTALSNESPTKPLRGHAASPLTHRTVRGARSAQDSPEAPAGASLDLSNRLAPLYDATPLPAWDKMPFRRTDTVSPADLFHPVGHAPWLATPEMPASDDDESDTPSRTSRADDERGTPVPSQSRARSARRSAPIQRSTSAAAAMTPIHGDDVFAHTAESAEPRPASAMSDVFSEALASTDANQTEWDKPDGSRVVKLVSEELQAAIDSGTLQTEPKPRYFRLPPGHGSSKAKPSSVSYAGLIGQAILSSSDGRLSLAEIYLWISSVYPYYERGDRGWQNSIRHNLSLNKSFVKLERESSIPGKGGWWAIVPGHESRFQNGVYQPNAARAENGGGSAARALKPTHSAPAHVPRSPMREPCKKRQGALHNSPEPHEDSAADTSFKRPKTTRGARAARPEPSVTPMRVEAPQNSSSGAGRAPMPVLTDGPSSPVTSPLQGLAPDAQGGAPRLWRNELPLFPGGNADKTPNKAPRSTTPHLLPPRPAAAPPYVRSMHEMTDYNMPMYLGPEPPRSFPPSFSPSRRPPMRPIPVTQASVPGMASYAHPAYLACTYPPAPETSFMPWGDMGDVPVGYGAPSPSRLGWPHGQ</sequence>
<dbReference type="GO" id="GO:0043565">
    <property type="term" value="F:sequence-specific DNA binding"/>
    <property type="evidence" value="ECO:0007669"/>
    <property type="project" value="InterPro"/>
</dbReference>
<keyword evidence="4 5" id="KW-0238">DNA-binding</keyword>
<evidence type="ECO:0000259" key="9">
    <source>
        <dbReference type="PROSITE" id="PS50039"/>
    </source>
</evidence>
<feature type="compositionally biased region" description="Basic and acidic residues" evidence="8">
    <location>
        <begin position="1108"/>
        <end position="1117"/>
    </location>
</feature>
<dbReference type="InterPro" id="IPR001766">
    <property type="entry name" value="Fork_head_dom"/>
</dbReference>
<dbReference type="InterPro" id="IPR030456">
    <property type="entry name" value="TF_fork_head_CS_2"/>
</dbReference>
<feature type="compositionally biased region" description="Low complexity" evidence="8">
    <location>
        <begin position="867"/>
        <end position="878"/>
    </location>
</feature>
<dbReference type="SMART" id="SM00884">
    <property type="entry name" value="Cullin_Nedd8"/>
    <property type="match status" value="1"/>
</dbReference>
<dbReference type="Pfam" id="PF00888">
    <property type="entry name" value="Cullin"/>
    <property type="match status" value="1"/>
</dbReference>
<evidence type="ECO:0000256" key="5">
    <source>
        <dbReference type="PROSITE-ProRule" id="PRU00089"/>
    </source>
</evidence>
<keyword evidence="3" id="KW-0832">Ubl conjugation</keyword>
<dbReference type="InterPro" id="IPR001373">
    <property type="entry name" value="Cullin_N"/>
</dbReference>
<evidence type="ECO:0000256" key="7">
    <source>
        <dbReference type="RuleBase" id="RU003829"/>
    </source>
</evidence>
<keyword evidence="5" id="KW-0539">Nucleus</keyword>
<feature type="region of interest" description="Disordered" evidence="8">
    <location>
        <begin position="1096"/>
        <end position="1176"/>
    </location>
</feature>
<feature type="region of interest" description="Disordered" evidence="8">
    <location>
        <begin position="1188"/>
        <end position="1225"/>
    </location>
</feature>
<dbReference type="FunFam" id="1.20.1310.10:FF:000002">
    <property type="entry name" value="cullin-3 isoform X1"/>
    <property type="match status" value="1"/>
</dbReference>
<evidence type="ECO:0000259" key="10">
    <source>
        <dbReference type="PROSITE" id="PS50069"/>
    </source>
</evidence>
<feature type="compositionally biased region" description="Polar residues" evidence="8">
    <location>
        <begin position="1340"/>
        <end position="1349"/>
    </location>
</feature>
<feature type="DNA-binding region" description="Fork-head" evidence="5">
    <location>
        <begin position="1572"/>
        <end position="1666"/>
    </location>
</feature>
<gene>
    <name evidence="11" type="ORF">MOBT1_001027</name>
</gene>
<feature type="region of interest" description="Disordered" evidence="8">
    <location>
        <begin position="940"/>
        <end position="1008"/>
    </location>
</feature>
<feature type="region of interest" description="Disordered" evidence="8">
    <location>
        <begin position="831"/>
        <end position="878"/>
    </location>
</feature>
<dbReference type="InterPro" id="IPR036390">
    <property type="entry name" value="WH_DNA-bd_sf"/>
</dbReference>
<feature type="region of interest" description="Disordered" evidence="8">
    <location>
        <begin position="1332"/>
        <end position="1384"/>
    </location>
</feature>
<dbReference type="InterPro" id="IPR016159">
    <property type="entry name" value="Cullin_repeat-like_dom_sf"/>
</dbReference>
<comment type="subcellular location">
    <subcellularLocation>
        <location evidence="5">Nucleus</location>
    </subcellularLocation>
</comment>
<dbReference type="Pfam" id="PF00250">
    <property type="entry name" value="Forkhead"/>
    <property type="match status" value="1"/>
</dbReference>
<dbReference type="FunFam" id="1.10.10.10:FF:000014">
    <property type="entry name" value="Cullin 1"/>
    <property type="match status" value="1"/>
</dbReference>
<evidence type="ECO:0000256" key="3">
    <source>
        <dbReference type="ARBA" id="ARBA00022843"/>
    </source>
</evidence>
<dbReference type="SMART" id="SM00339">
    <property type="entry name" value="FH"/>
    <property type="match status" value="1"/>
</dbReference>
<dbReference type="Gene3D" id="1.10.10.10">
    <property type="entry name" value="Winged helix-like DNA-binding domain superfamily/Winged helix DNA-binding domain"/>
    <property type="match status" value="2"/>
</dbReference>
<feature type="compositionally biased region" description="Polar residues" evidence="8">
    <location>
        <begin position="1765"/>
        <end position="1774"/>
    </location>
</feature>
<dbReference type="InterPro" id="IPR036388">
    <property type="entry name" value="WH-like_DNA-bd_sf"/>
</dbReference>
<dbReference type="EMBL" id="CP119934">
    <property type="protein sequence ID" value="WFD02345.1"/>
    <property type="molecule type" value="Genomic_DNA"/>
</dbReference>
<feature type="domain" description="Fork-head" evidence="9">
    <location>
        <begin position="1572"/>
        <end position="1666"/>
    </location>
</feature>
<evidence type="ECO:0000313" key="11">
    <source>
        <dbReference type="EMBL" id="WFD02345.1"/>
    </source>
</evidence>
<feature type="region of interest" description="Disordered" evidence="8">
    <location>
        <begin position="1664"/>
        <end position="1785"/>
    </location>
</feature>
<feature type="compositionally biased region" description="Basic and acidic residues" evidence="8">
    <location>
        <begin position="1188"/>
        <end position="1207"/>
    </location>
</feature>
<keyword evidence="12" id="KW-1185">Reference proteome</keyword>
<protein>
    <recommendedName>
        <fullName evidence="13">Cullin-3</fullName>
    </recommendedName>
</protein>
<dbReference type="GO" id="GO:0003700">
    <property type="term" value="F:DNA-binding transcription factor activity"/>
    <property type="evidence" value="ECO:0007669"/>
    <property type="project" value="InterPro"/>
</dbReference>
<dbReference type="Proteomes" id="UP001214603">
    <property type="component" value="Chromosome 1"/>
</dbReference>
<dbReference type="Gene3D" id="3.30.230.130">
    <property type="entry name" value="Cullin, Chain C, Domain 2"/>
    <property type="match status" value="1"/>
</dbReference>
<name>A0AAF0IRA3_9BASI</name>
<dbReference type="PANTHER" id="PTHR11932">
    <property type="entry name" value="CULLIN"/>
    <property type="match status" value="1"/>
</dbReference>
<evidence type="ECO:0000313" key="12">
    <source>
        <dbReference type="Proteomes" id="UP001214603"/>
    </source>
</evidence>
<dbReference type="PROSITE" id="PS50069">
    <property type="entry name" value="CULLIN_2"/>
    <property type="match status" value="1"/>
</dbReference>
<dbReference type="FunFam" id="1.10.10.10:FF:000135">
    <property type="entry name" value="forkhead box protein G1"/>
    <property type="match status" value="1"/>
</dbReference>
<keyword evidence="2" id="KW-1017">Isopeptide bond</keyword>
<feature type="compositionally biased region" description="Low complexity" evidence="8">
    <location>
        <begin position="1459"/>
        <end position="1476"/>
    </location>
</feature>
<feature type="compositionally biased region" description="Polar residues" evidence="8">
    <location>
        <begin position="966"/>
        <end position="994"/>
    </location>
</feature>
<dbReference type="CDD" id="cd00059">
    <property type="entry name" value="FH_FOX"/>
    <property type="match status" value="1"/>
</dbReference>
<dbReference type="SUPFAM" id="SSF75632">
    <property type="entry name" value="Cullin homology domain"/>
    <property type="match status" value="1"/>
</dbReference>
<accession>A0AAF0IRA3</accession>
<evidence type="ECO:0000256" key="1">
    <source>
        <dbReference type="ARBA" id="ARBA00006019"/>
    </source>
</evidence>
<dbReference type="InterPro" id="IPR019559">
    <property type="entry name" value="Cullin_neddylation_domain"/>
</dbReference>
<dbReference type="SMART" id="SM00182">
    <property type="entry name" value="CULLIN"/>
    <property type="match status" value="1"/>
</dbReference>
<feature type="domain" description="Cullin family profile" evidence="10">
    <location>
        <begin position="422"/>
        <end position="654"/>
    </location>
</feature>
<dbReference type="FunFam" id="1.20.1310.10:FF:000001">
    <property type="entry name" value="Cullin 3"/>
    <property type="match status" value="1"/>
</dbReference>
<evidence type="ECO:0000256" key="8">
    <source>
        <dbReference type="SAM" id="MobiDB-lite"/>
    </source>
</evidence>
<feature type="region of interest" description="Disordered" evidence="8">
    <location>
        <begin position="1797"/>
        <end position="1821"/>
    </location>
</feature>
<dbReference type="SUPFAM" id="SSF46785">
    <property type="entry name" value="Winged helix' DNA-binding domain"/>
    <property type="match status" value="2"/>
</dbReference>
<dbReference type="InterPro" id="IPR016158">
    <property type="entry name" value="Cullin_homology"/>
</dbReference>
<dbReference type="PROSITE" id="PS50039">
    <property type="entry name" value="FORK_HEAD_3"/>
    <property type="match status" value="1"/>
</dbReference>
<evidence type="ECO:0000256" key="4">
    <source>
        <dbReference type="ARBA" id="ARBA00023125"/>
    </source>
</evidence>
<dbReference type="Gene3D" id="1.20.1310.10">
    <property type="entry name" value="Cullin Repeats"/>
    <property type="match status" value="4"/>
</dbReference>
<evidence type="ECO:0008006" key="13">
    <source>
        <dbReference type="Google" id="ProtNLM"/>
    </source>
</evidence>
<dbReference type="GO" id="GO:0005634">
    <property type="term" value="C:nucleus"/>
    <property type="evidence" value="ECO:0007669"/>
    <property type="project" value="UniProtKB-SubCell"/>
</dbReference>
<dbReference type="PROSITE" id="PS00658">
    <property type="entry name" value="FORK_HEAD_2"/>
    <property type="match status" value="1"/>
</dbReference>